<feature type="coiled-coil region" evidence="2">
    <location>
        <begin position="312"/>
        <end position="367"/>
    </location>
</feature>
<dbReference type="Proteomes" id="UP001372338">
    <property type="component" value="Unassembled WGS sequence"/>
</dbReference>
<dbReference type="GO" id="GO:0008610">
    <property type="term" value="P:lipid biosynthetic process"/>
    <property type="evidence" value="ECO:0007669"/>
    <property type="project" value="InterPro"/>
</dbReference>
<feature type="domain" description="Fatty acid hydroxylase" evidence="5">
    <location>
        <begin position="99"/>
        <end position="238"/>
    </location>
</feature>
<organism evidence="6 7">
    <name type="scientific">Crotalaria pallida</name>
    <name type="common">Smooth rattlebox</name>
    <name type="synonym">Crotalaria striata</name>
    <dbReference type="NCBI Taxonomy" id="3830"/>
    <lineage>
        <taxon>Eukaryota</taxon>
        <taxon>Viridiplantae</taxon>
        <taxon>Streptophyta</taxon>
        <taxon>Embryophyta</taxon>
        <taxon>Tracheophyta</taxon>
        <taxon>Spermatophyta</taxon>
        <taxon>Magnoliopsida</taxon>
        <taxon>eudicotyledons</taxon>
        <taxon>Gunneridae</taxon>
        <taxon>Pentapetalae</taxon>
        <taxon>rosids</taxon>
        <taxon>fabids</taxon>
        <taxon>Fabales</taxon>
        <taxon>Fabaceae</taxon>
        <taxon>Papilionoideae</taxon>
        <taxon>50 kb inversion clade</taxon>
        <taxon>genistoids sensu lato</taxon>
        <taxon>core genistoids</taxon>
        <taxon>Crotalarieae</taxon>
        <taxon>Crotalaria</taxon>
    </lineage>
</organism>
<dbReference type="InterPro" id="IPR006694">
    <property type="entry name" value="Fatty_acid_hydroxylase"/>
</dbReference>
<evidence type="ECO:0000256" key="4">
    <source>
        <dbReference type="SAM" id="Phobius"/>
    </source>
</evidence>
<dbReference type="Pfam" id="PF04116">
    <property type="entry name" value="FA_hydroxylase"/>
    <property type="match status" value="1"/>
</dbReference>
<evidence type="ECO:0000256" key="1">
    <source>
        <dbReference type="ARBA" id="ARBA00009324"/>
    </source>
</evidence>
<keyword evidence="4" id="KW-0812">Transmembrane</keyword>
<comment type="caution">
    <text evidence="6">The sequence shown here is derived from an EMBL/GenBank/DDBJ whole genome shotgun (WGS) entry which is preliminary data.</text>
</comment>
<gene>
    <name evidence="6" type="ORF">RIF29_41034</name>
</gene>
<evidence type="ECO:0000313" key="6">
    <source>
        <dbReference type="EMBL" id="KAK7246174.1"/>
    </source>
</evidence>
<feature type="coiled-coil region" evidence="2">
    <location>
        <begin position="895"/>
        <end position="1031"/>
    </location>
</feature>
<keyword evidence="4" id="KW-0472">Membrane</keyword>
<feature type="transmembrane region" description="Helical" evidence="4">
    <location>
        <begin position="95"/>
        <end position="113"/>
    </location>
</feature>
<keyword evidence="4" id="KW-1133">Transmembrane helix</keyword>
<dbReference type="GO" id="GO:0016491">
    <property type="term" value="F:oxidoreductase activity"/>
    <property type="evidence" value="ECO:0007669"/>
    <property type="project" value="InterPro"/>
</dbReference>
<feature type="transmembrane region" description="Helical" evidence="4">
    <location>
        <begin position="65"/>
        <end position="83"/>
    </location>
</feature>
<dbReference type="EMBL" id="JAYWIO010000008">
    <property type="protein sequence ID" value="KAK7246174.1"/>
    <property type="molecule type" value="Genomic_DNA"/>
</dbReference>
<protein>
    <recommendedName>
        <fullName evidence="5">Fatty acid hydroxylase domain-containing protein</fullName>
    </recommendedName>
</protein>
<proteinExistence type="inferred from homology"/>
<keyword evidence="2" id="KW-0175">Coiled coil</keyword>
<name>A0AAN9E4L7_CROPI</name>
<feature type="transmembrane region" description="Helical" evidence="4">
    <location>
        <begin position="1590"/>
        <end position="1611"/>
    </location>
</feature>
<dbReference type="PANTHER" id="PTHR35480:SF1">
    <property type="entry name" value="MATERNAL EFFECT EMBRYO ARREST 22"/>
    <property type="match status" value="1"/>
</dbReference>
<dbReference type="GO" id="GO:0005506">
    <property type="term" value="F:iron ion binding"/>
    <property type="evidence" value="ECO:0007669"/>
    <property type="project" value="InterPro"/>
</dbReference>
<feature type="region of interest" description="Disordered" evidence="3">
    <location>
        <begin position="794"/>
        <end position="818"/>
    </location>
</feature>
<feature type="coiled-coil region" evidence="2">
    <location>
        <begin position="397"/>
        <end position="498"/>
    </location>
</feature>
<comment type="similarity">
    <text evidence="1">Belongs to the sterol desaturase family.</text>
</comment>
<evidence type="ECO:0000259" key="5">
    <source>
        <dbReference type="Pfam" id="PF04116"/>
    </source>
</evidence>
<evidence type="ECO:0000256" key="3">
    <source>
        <dbReference type="SAM" id="MobiDB-lite"/>
    </source>
</evidence>
<sequence>MDLTSDFCFLPKMVAQSFVVDLNKALVFQVGHLGEAYEEWVHQPIVGKEGPRFFENEVLEFLTRTVWWAIPVIWLPVVCWCVYNSAQMGVSCPHLALVVVFGIFVWTFLEYTLHRFLFHIKTKTYWGNTIHYLLHGCHHKHPMDGLRLVFPPAATAILLIPFWNFVKLISTPSIAPALLGGGLLGYVMYDCTHYYLHHGQPKTEVPRNLKKYHLNHHFRIQNKGFGITSSLWDKVFGTLPPSKVDAKSLGILVNEILDGSSFSYQFEEMAEEQSSNPEPTNDCCAEWKAKCAKMKEGRNALRKAVKLLEVRTNEFKSQNEQLMKAIQEEQERAKTEKLEKLKESNVRISLETEVSALKSEIAILQNKSSTNDKEGDGGVKSLLACISDKEIEINKFKQLWEREAKIANTERKIAEKEKRNAAEIQKLLESERKKSFEKENGEVKALQACVFDKEKEINRLKELFEQEKIRADTERKNANKEKNNADEARKLLEAEKKKSAVNYNGDVKVLQGCIYDKEKEIARLKDLFEQEWIRAETERKNADKEKNNAAEAWKLLEAEKKKSAVKDNGDVKVLQACISDKEKEIARLKDLFEQEKIRAESERKNADKEKNNAAEAWKLLEAEKKKSAVKDNGDVKVLQACISDKEKEIARLKDLFEQEKIRAESERKNADKEKNNAAEAWKLLETKKKKSVEKEIGDMKVLQACISDKEKEINRLKQFLERETIIANTERKIAEKEKRNADEVQKLLEEKKKSLEKENEDVKVLQACISDKEKEINNRLKELFEQEKIRADTERKNANKEKNNAAEARKSLEAEKKKSAVKDNGDVKVLQACISDNEKEINRLKQILEREKIIANTERKIAEKEKRNTAEPQKLLEVEKKKSKEVMQLIEAKKAEEYKLQQVDLQKEVSEAKKKLDFETKKFREASRRFADEKQKLLGEKGIAYEAMAKAQRSLEVEKEKAAKEKKRADIEVAKVKEQKTLAENNLKRVRETKSLVDQMSQKLQEDKQTIEEMKQKIDELSSQRKPKEKAGDSSYVCVNAESARIQFLEESLKLESSRVKHEKKKYKLEATRCRLLQHELGRLKLDFNKFFLRLNALDTFSTPVPESKHGQTKPQNMPNMQNSNAIQVENEHMKACSTSMCAFDRLKKNMQHTPLLASSGVNIAESITGIGSNLGLPLRGSKRIKLQSSAITSNATSFANGQLIGLQKGGALQVIASSELAVENLNARPSMSNPSDSRKRKRIRDTVECTASLCRKKEMEVIKVIAREYANDNGCSTCHALHTPRTTEACRDRRFDTPNYFHSMISFDKVGKLLDLQKAADEECYERALNVPLSPYSLANEMFYMDNPNSSLEETLSADLLSQRDLSPSGRCVGNDVGTSSKKRKFDGHTAPSCTHHKPFQARKIGGKLPYMHTPVMQLPDFCFVFSNIEDDGSLYRVFHATKNCIARCNLDTQTDWAVANILIAIEAEELLLQKEKHSVLLTLLLFNFSVTTTMKFGKIWDGGLILCLNSYVEHIRKVTTDAETRIQFSEKNSVHELLCLIEDFLIEGKVKIKNIAPTQTTSQGDLRTDNFLDSASTLSSKVASSEQLVAGSIILASLCVATGHIGFLFQASYNILRLGKWDCLMMLTILHIFAYLGGGKFFELGNFGLMVTVLKSLVMFLEDGGISVTDACLPSLNQLHSELCASICPFSEGVESIDIVTSLLLEKIKNCPLQRVGQFNAPNFRLLSDNHNAGQRSIQEVVQCARSISCDVSCRLKKRVIYATQSDVAVEVSTCDVSDILSLLELVANKMGWQWTSIMIVPQLLKMLNSCELESSVAAIVVLLDQLGRLGVSVGGYENRGVENLRHALISYFSRNSSVKASPSLHQIAIVVALFGVLPLDVESLLQTKFSLPTCSNNSISEGAEILRKWFSGLDKDQQDLIFGILRHANVC</sequence>
<keyword evidence="7" id="KW-1185">Reference proteome</keyword>
<dbReference type="PANTHER" id="PTHR35480">
    <property type="entry name" value="MATERNAL EFFECT EMBRYO ARREST 22"/>
    <property type="match status" value="1"/>
</dbReference>
<reference evidence="6 7" key="1">
    <citation type="submission" date="2024-01" db="EMBL/GenBank/DDBJ databases">
        <title>The genomes of 5 underutilized Papilionoideae crops provide insights into root nodulation and disease resistanc.</title>
        <authorList>
            <person name="Yuan L."/>
        </authorList>
    </citation>
    <scope>NUCLEOTIDE SEQUENCE [LARGE SCALE GENOMIC DNA]</scope>
    <source>
        <strain evidence="6">ZHUSHIDOU_FW_LH</strain>
        <tissue evidence="6">Leaf</tissue>
    </source>
</reference>
<accession>A0AAN9E4L7</accession>
<feature type="coiled-coil region" evidence="2">
    <location>
        <begin position="571"/>
        <end position="680"/>
    </location>
</feature>
<evidence type="ECO:0000256" key="2">
    <source>
        <dbReference type="SAM" id="Coils"/>
    </source>
</evidence>
<evidence type="ECO:0000313" key="7">
    <source>
        <dbReference type="Proteomes" id="UP001372338"/>
    </source>
</evidence>